<dbReference type="GO" id="GO:0030515">
    <property type="term" value="F:snoRNA binding"/>
    <property type="evidence" value="ECO:0007669"/>
    <property type="project" value="InterPro"/>
</dbReference>
<dbReference type="PANTHER" id="PTHR10894:SF0">
    <property type="entry name" value="NUCLEOLAR PROTEIN 56"/>
    <property type="match status" value="1"/>
</dbReference>
<dbReference type="KEGG" id="phu:Phum_PHUM027990"/>
<reference evidence="11" key="1">
    <citation type="submission" date="2007-04" db="EMBL/GenBank/DDBJ databases">
        <title>Annotation of Pediculus humanus corporis strain USDA.</title>
        <authorList>
            <person name="Kirkness E."/>
            <person name="Hannick L."/>
            <person name="Hass B."/>
            <person name="Bruggner R."/>
            <person name="Lawson D."/>
            <person name="Bidwell S."/>
            <person name="Joardar V."/>
            <person name="Caler E."/>
            <person name="Walenz B."/>
            <person name="Inman J."/>
            <person name="Schobel S."/>
            <person name="Galinsky K."/>
            <person name="Amedeo P."/>
            <person name="Strausberg R."/>
        </authorList>
    </citation>
    <scope>NUCLEOTIDE SEQUENCE</scope>
    <source>
        <strain evidence="11">USDA</strain>
    </source>
</reference>
<evidence type="ECO:0000256" key="2">
    <source>
        <dbReference type="ARBA" id="ARBA00009211"/>
    </source>
</evidence>
<evidence type="ECO:0000256" key="9">
    <source>
        <dbReference type="SAM" id="MobiDB-lite"/>
    </source>
</evidence>
<dbReference type="EMBL" id="AAZO01000339">
    <property type="status" value="NOT_ANNOTATED_CDS"/>
    <property type="molecule type" value="Genomic_DNA"/>
</dbReference>
<evidence type="ECO:0000256" key="4">
    <source>
        <dbReference type="ARBA" id="ARBA00023242"/>
    </source>
</evidence>
<dbReference type="SUPFAM" id="SSF89124">
    <property type="entry name" value="Nop domain"/>
    <property type="match status" value="1"/>
</dbReference>
<evidence type="ECO:0000256" key="5">
    <source>
        <dbReference type="ARBA" id="ARBA00040742"/>
    </source>
</evidence>
<feature type="domain" description="Nop" evidence="10">
    <location>
        <begin position="305"/>
        <end position="423"/>
    </location>
</feature>
<dbReference type="PANTHER" id="PTHR10894">
    <property type="entry name" value="NUCLEOLAR PROTEIN 5 NUCLEOLAR PROTEIN NOP5 NOP58"/>
    <property type="match status" value="1"/>
</dbReference>
<keyword evidence="3" id="KW-0690">Ribosome biogenesis</keyword>
<dbReference type="Gene3D" id="1.10.287.4070">
    <property type="match status" value="1"/>
</dbReference>
<dbReference type="OMA" id="PDNYMFA"/>
<keyword evidence="13" id="KW-1185">Reference proteome</keyword>
<sequence>MNFSKYLFHFYIGKQFVLFEHAAGYALFRVKEFEEIGAQLAQVEANVTELNKFNSVVKLISFSPFKTAANALENINAVSEGIVTDDLQLFLETQLPKSEKSNKVVLGVSDPKLGAGISEALSVTCSHGGIFPEVIRGIRFHFHNLVKGFTSKSSATAQLGLGHSYSRAKVKFNVHRADNMIIQSIALLDQLDKNINTFSMRIREWYSYHFPELVKIVPENYTYAKLAKFIKNRKTLTDESLEGLEEITMDSAKAQAILDASKSSMGMDISSIDLINIEMFACRVIDLFAYREKLSSYLGNKMSGVAPNLATLIGDQVGARLIAHAGSLTNLAKYPASTVQILGAEKALFRALKTRSNTPKYGLLYHSSFIGRAGTKNKGRISRYLANKCSIASRIDCFSDILTNVFGDKLRQQVEDRLKFYENGEIPKKNIDVMKEAIVEANQAIEEAKKKNKKKKKDKKKRKLTDANEKENDVNGVEGKSKTIFLKN</sequence>
<dbReference type="InterPro" id="IPR002687">
    <property type="entry name" value="Nop_dom"/>
</dbReference>
<dbReference type="OrthoDB" id="6780543at2759"/>
<reference evidence="11" key="2">
    <citation type="submission" date="2007-04" db="EMBL/GenBank/DDBJ databases">
        <title>The genome of the human body louse.</title>
        <authorList>
            <consortium name="The Human Body Louse Genome Consortium"/>
            <person name="Kirkness E."/>
            <person name="Walenz B."/>
            <person name="Hass B."/>
            <person name="Bruggner R."/>
            <person name="Strausberg R."/>
        </authorList>
    </citation>
    <scope>NUCLEOTIDE SEQUENCE</scope>
    <source>
        <strain evidence="11">USDA</strain>
    </source>
</reference>
<dbReference type="STRING" id="121224.E0VA68"/>
<dbReference type="FunFam" id="1.10.246.90:FF:000001">
    <property type="entry name" value="Nucleolar protein 56"/>
    <property type="match status" value="1"/>
</dbReference>
<dbReference type="Gene3D" id="1.10.246.90">
    <property type="entry name" value="Nop domain"/>
    <property type="match status" value="1"/>
</dbReference>
<evidence type="ECO:0000256" key="7">
    <source>
        <dbReference type="ARBA" id="ARBA00053627"/>
    </source>
</evidence>
<evidence type="ECO:0000313" key="11">
    <source>
        <dbReference type="EMBL" id="EEB10274.1"/>
    </source>
</evidence>
<comment type="subunit">
    <text evidence="8">Part of a large pre-ribosomal ribonucleoprotein (RNP) complex, that consists of at least 62 ribosomal proteins, 45 nonribosomal proteins and both pre-rRNA and mature rRNA species. Within this complex directly interacts with TCOF1 in an RNA-independent manner. Core component of box C/D small nucleolar ribonucleoprotein (snoRNP) particles; the core proteins SNU13, NOP56, NOP58 and FBL or FBLL1 assemble stepwise onto the snoRNA. Interacts with NOP1 and NOP58. Interacts with NUFIP1, RUVBL1 and RUVBL2; RUVBL1:RUVBL2 seem to bridge the association of NOP56 with NUFIP1. Part of the small subunit (SSU) processome, composed of more than 70 proteins and the RNA chaperone small nucleolar RNA (snoRNA) U3. Interacts with NOP2 and FBL.</text>
</comment>
<organism>
    <name type="scientific">Pediculus humanus subsp. corporis</name>
    <name type="common">Body louse</name>
    <dbReference type="NCBI Taxonomy" id="121224"/>
    <lineage>
        <taxon>Eukaryota</taxon>
        <taxon>Metazoa</taxon>
        <taxon>Ecdysozoa</taxon>
        <taxon>Arthropoda</taxon>
        <taxon>Hexapoda</taxon>
        <taxon>Insecta</taxon>
        <taxon>Pterygota</taxon>
        <taxon>Neoptera</taxon>
        <taxon>Paraneoptera</taxon>
        <taxon>Psocodea</taxon>
        <taxon>Troctomorpha</taxon>
        <taxon>Phthiraptera</taxon>
        <taxon>Anoplura</taxon>
        <taxon>Pediculidae</taxon>
        <taxon>Pediculus</taxon>
    </lineage>
</organism>
<evidence type="ECO:0000256" key="3">
    <source>
        <dbReference type="ARBA" id="ARBA00022517"/>
    </source>
</evidence>
<protein>
    <recommendedName>
        <fullName evidence="5">Nucleolar protein 56</fullName>
    </recommendedName>
    <alternativeName>
        <fullName evidence="6">Nucleolar protein 5A</fullName>
    </alternativeName>
</protein>
<evidence type="ECO:0000313" key="12">
    <source>
        <dbReference type="EnsemblMetazoa" id="PHUM027990-PA"/>
    </source>
</evidence>
<evidence type="ECO:0000313" key="13">
    <source>
        <dbReference type="Proteomes" id="UP000009046"/>
    </source>
</evidence>
<dbReference type="InterPro" id="IPR045056">
    <property type="entry name" value="Nop56/Nop58"/>
</dbReference>
<proteinExistence type="inferred from homology"/>
<dbReference type="InParanoid" id="E0VA68"/>
<dbReference type="SMART" id="SM00931">
    <property type="entry name" value="NOSIC"/>
    <property type="match status" value="1"/>
</dbReference>
<feature type="region of interest" description="Disordered" evidence="9">
    <location>
        <begin position="447"/>
        <end position="474"/>
    </location>
</feature>
<comment type="subcellular location">
    <subcellularLocation>
        <location evidence="1">Nucleus</location>
        <location evidence="1">Nucleolus</location>
    </subcellularLocation>
</comment>
<dbReference type="eggNOG" id="KOG2573">
    <property type="taxonomic scope" value="Eukaryota"/>
</dbReference>
<dbReference type="FunCoup" id="E0VA68">
    <property type="interactions" value="1932"/>
</dbReference>
<comment type="similarity">
    <text evidence="2">Belongs to the NOP5/NOP56 family.</text>
</comment>
<dbReference type="EMBL" id="DS235004">
    <property type="protein sequence ID" value="EEB10274.1"/>
    <property type="molecule type" value="Genomic_DNA"/>
</dbReference>
<name>E0VA68_PEDHC</name>
<accession>E0VA68</accession>
<dbReference type="VEuPathDB" id="VectorBase:PHUM027990"/>
<feature type="compositionally biased region" description="Basic and acidic residues" evidence="9">
    <location>
        <begin position="464"/>
        <end position="473"/>
    </location>
</feature>
<evidence type="ECO:0000256" key="1">
    <source>
        <dbReference type="ARBA" id="ARBA00004604"/>
    </source>
</evidence>
<feature type="compositionally biased region" description="Basic residues" evidence="9">
    <location>
        <begin position="450"/>
        <end position="463"/>
    </location>
</feature>
<comment type="function">
    <text evidence="7">Involved in the early to middle stages of 60S ribosomal subunit biogenesis. Required for the biogenesis of box C/D snoRNAs such U3, U8 and U14 snoRNAs. Part of the small subunit (SSU) processome, first precursor of the small eukaryotic ribosomal subunit. During the assembly of the SSU processome in the nucleolus, many ribosome biogenesis factors, an RNA chaperone and ribosomal proteins associate with the nascent pre-rRNA and work in concert to generate RNA folding, modifications, rearrangements and cleavage as well as targeted degradation of pre-ribosomal RNA by the RNA exosome. Core component of box C/D small nucleolar ribonucleoprotein (snoRNP) complexes that function in methylation of multiple sites on ribosomal RNAs (rRNAs) and messenger RNAs (mRNAs).</text>
</comment>
<evidence type="ECO:0000256" key="8">
    <source>
        <dbReference type="ARBA" id="ARBA00064370"/>
    </source>
</evidence>
<dbReference type="HOGENOM" id="CLU_015495_4_1_1"/>
<dbReference type="GO" id="GO:0031428">
    <property type="term" value="C:box C/D methylation guide snoRNP complex"/>
    <property type="evidence" value="ECO:0007669"/>
    <property type="project" value="InterPro"/>
</dbReference>
<reference evidence="12" key="3">
    <citation type="submission" date="2021-02" db="UniProtKB">
        <authorList>
            <consortium name="EnsemblMetazoa"/>
        </authorList>
    </citation>
    <scope>IDENTIFICATION</scope>
    <source>
        <strain evidence="12">USDA</strain>
    </source>
</reference>
<dbReference type="GO" id="GO:0042254">
    <property type="term" value="P:ribosome biogenesis"/>
    <property type="evidence" value="ECO:0007669"/>
    <property type="project" value="UniProtKB-KW"/>
</dbReference>
<dbReference type="AlphaFoldDB" id="E0VA68"/>
<evidence type="ECO:0000259" key="10">
    <source>
        <dbReference type="PROSITE" id="PS51358"/>
    </source>
</evidence>
<dbReference type="CTD" id="8232247"/>
<dbReference type="RefSeq" id="XP_002423012.1">
    <property type="nucleotide sequence ID" value="XM_002422967.1"/>
</dbReference>
<dbReference type="EnsemblMetazoa" id="PHUM027990-RA">
    <property type="protein sequence ID" value="PHUM027990-PA"/>
    <property type="gene ID" value="PHUM027990"/>
</dbReference>
<dbReference type="PROSITE" id="PS51358">
    <property type="entry name" value="NOP"/>
    <property type="match status" value="1"/>
</dbReference>
<evidence type="ECO:0000256" key="6">
    <source>
        <dbReference type="ARBA" id="ARBA00041388"/>
    </source>
</evidence>
<dbReference type="InterPro" id="IPR036070">
    <property type="entry name" value="Nop_dom_sf"/>
</dbReference>
<dbReference type="FunFam" id="1.10.287.4070:FF:000002">
    <property type="entry name" value="Nucleolar protein 56"/>
    <property type="match status" value="1"/>
</dbReference>
<dbReference type="InterPro" id="IPR012976">
    <property type="entry name" value="NOSIC"/>
</dbReference>
<dbReference type="GO" id="GO:0032040">
    <property type="term" value="C:small-subunit processome"/>
    <property type="evidence" value="ECO:0007669"/>
    <property type="project" value="InterPro"/>
</dbReference>
<dbReference type="InterPro" id="IPR012974">
    <property type="entry name" value="NOP58/56_N"/>
</dbReference>
<dbReference type="Pfam" id="PF01798">
    <property type="entry name" value="Nop"/>
    <property type="match status" value="1"/>
</dbReference>
<dbReference type="Proteomes" id="UP000009046">
    <property type="component" value="Unassembled WGS sequence"/>
</dbReference>
<dbReference type="Pfam" id="PF08156">
    <property type="entry name" value="NOP5NT"/>
    <property type="match status" value="1"/>
</dbReference>
<dbReference type="GeneID" id="8232247"/>
<keyword evidence="4" id="KW-0539">Nucleus</keyword>
<dbReference type="InterPro" id="IPR042239">
    <property type="entry name" value="Nop_C"/>
</dbReference>
<gene>
    <name evidence="12" type="primary">8232247</name>
    <name evidence="11" type="ORF">Phum_PHUM027990</name>
</gene>